<comment type="caution">
    <text evidence="2">The sequence shown here is derived from an EMBL/GenBank/DDBJ whole genome shotgun (WGS) entry which is preliminary data.</text>
</comment>
<dbReference type="EMBL" id="LAZR01040814">
    <property type="protein sequence ID" value="KKL13552.1"/>
    <property type="molecule type" value="Genomic_DNA"/>
</dbReference>
<evidence type="ECO:0000313" key="2">
    <source>
        <dbReference type="EMBL" id="KKL13552.1"/>
    </source>
</evidence>
<feature type="non-terminal residue" evidence="2">
    <location>
        <position position="1"/>
    </location>
</feature>
<dbReference type="AlphaFoldDB" id="A0A0F9BI88"/>
<reference evidence="2" key="1">
    <citation type="journal article" date="2015" name="Nature">
        <title>Complex archaea that bridge the gap between prokaryotes and eukaryotes.</title>
        <authorList>
            <person name="Spang A."/>
            <person name="Saw J.H."/>
            <person name="Jorgensen S.L."/>
            <person name="Zaremba-Niedzwiedzka K."/>
            <person name="Martijn J."/>
            <person name="Lind A.E."/>
            <person name="van Eijk R."/>
            <person name="Schleper C."/>
            <person name="Guy L."/>
            <person name="Ettema T.J."/>
        </authorList>
    </citation>
    <scope>NUCLEOTIDE SEQUENCE</scope>
</reference>
<evidence type="ECO:0000256" key="1">
    <source>
        <dbReference type="SAM" id="MobiDB-lite"/>
    </source>
</evidence>
<accession>A0A0F9BI88</accession>
<name>A0A0F9BI88_9ZZZZ</name>
<gene>
    <name evidence="2" type="ORF">LCGC14_2524600</name>
</gene>
<protein>
    <submittedName>
        <fullName evidence="2">Uncharacterized protein</fullName>
    </submittedName>
</protein>
<proteinExistence type="predicted"/>
<feature type="region of interest" description="Disordered" evidence="1">
    <location>
        <begin position="1"/>
        <end position="21"/>
    </location>
</feature>
<organism evidence="2">
    <name type="scientific">marine sediment metagenome</name>
    <dbReference type="NCBI Taxonomy" id="412755"/>
    <lineage>
        <taxon>unclassified sequences</taxon>
        <taxon>metagenomes</taxon>
        <taxon>ecological metagenomes</taxon>
    </lineage>
</organism>
<sequence length="213" mass="23261">AAYRPLEPAGSTLSNTSGTRRWELRLDPQPSTEDTLEFPYTLYFDKLDLEAGVGDSGGATTIVDATRSEGDDYFNGWRIEIIYGTGKGSYATVTDYTGSTGTFTVTDWLTATGAAGGTDPGANSVYAVEPANNRHPAGYRFDEAILAAAKYKLEEEDDTIEGKNFTEKYIKKALPKAYETDMRGAPRTLGSMNRGVDLIHERTWRDVTTGNDV</sequence>